<dbReference type="eggNOG" id="COG1180">
    <property type="taxonomic scope" value="Bacteria"/>
</dbReference>
<proteinExistence type="inferred from homology"/>
<keyword evidence="5 10" id="KW-0949">S-adenosyl-L-methionine</keyword>
<dbReference type="GO" id="GO:0051539">
    <property type="term" value="F:4 iron, 4 sulfur cluster binding"/>
    <property type="evidence" value="ECO:0007669"/>
    <property type="project" value="UniProtKB-UniRule"/>
</dbReference>
<keyword evidence="8 10" id="KW-0408">Iron</keyword>
<dbReference type="OrthoDB" id="9782387at2"/>
<dbReference type="PATRIC" id="fig|398512.5.peg.4700"/>
<dbReference type="STRING" id="398512.Bccel_4488"/>
<evidence type="ECO:0000256" key="7">
    <source>
        <dbReference type="ARBA" id="ARBA00023002"/>
    </source>
</evidence>
<evidence type="ECO:0000256" key="3">
    <source>
        <dbReference type="ARBA" id="ARBA00021356"/>
    </source>
</evidence>
<dbReference type="EC" id="1.97.1.4" evidence="10"/>
<keyword evidence="13" id="KW-1185">Reference proteome</keyword>
<evidence type="ECO:0000256" key="4">
    <source>
        <dbReference type="ARBA" id="ARBA00022485"/>
    </source>
</evidence>
<evidence type="ECO:0000313" key="13">
    <source>
        <dbReference type="Proteomes" id="UP000036923"/>
    </source>
</evidence>
<dbReference type="NCBIfam" id="TIGR02493">
    <property type="entry name" value="PFLA"/>
    <property type="match status" value="1"/>
</dbReference>
<dbReference type="InterPro" id="IPR058240">
    <property type="entry name" value="rSAM_sf"/>
</dbReference>
<dbReference type="AlphaFoldDB" id="A0A0L6JU31"/>
<dbReference type="SUPFAM" id="SSF102114">
    <property type="entry name" value="Radical SAM enzymes"/>
    <property type="match status" value="1"/>
</dbReference>
<comment type="function">
    <text evidence="1 10">Activation of pyruvate formate-lyase under anaerobic conditions by generation of an organic free radical, using S-adenosylmethionine and reduced flavodoxin as cosubstrates to produce 5'-deoxy-adenosine.</text>
</comment>
<dbReference type="InterPro" id="IPR034457">
    <property type="entry name" value="Organic_radical-activating"/>
</dbReference>
<dbReference type="PROSITE" id="PS01087">
    <property type="entry name" value="RADICAL_ACTIVATING"/>
    <property type="match status" value="1"/>
</dbReference>
<dbReference type="GO" id="GO:0016829">
    <property type="term" value="F:lyase activity"/>
    <property type="evidence" value="ECO:0007669"/>
    <property type="project" value="UniProtKB-KW"/>
</dbReference>
<dbReference type="GO" id="GO:0043365">
    <property type="term" value="F:[formate-C-acetyltransferase]-activating enzyme activity"/>
    <property type="evidence" value="ECO:0007669"/>
    <property type="project" value="UniProtKB-UniRule"/>
</dbReference>
<keyword evidence="12" id="KW-0456">Lyase</keyword>
<evidence type="ECO:0000256" key="5">
    <source>
        <dbReference type="ARBA" id="ARBA00022691"/>
    </source>
</evidence>
<dbReference type="PANTHER" id="PTHR30352">
    <property type="entry name" value="PYRUVATE FORMATE-LYASE-ACTIVATING ENZYME"/>
    <property type="match status" value="1"/>
</dbReference>
<name>A0A0L6JU31_9FIRM</name>
<dbReference type="GO" id="GO:0005737">
    <property type="term" value="C:cytoplasm"/>
    <property type="evidence" value="ECO:0007669"/>
    <property type="project" value="UniProtKB-SubCell"/>
</dbReference>
<keyword evidence="6 10" id="KW-0479">Metal-binding</keyword>
<comment type="subcellular location">
    <subcellularLocation>
        <location evidence="10">Cytoplasm</location>
    </subcellularLocation>
</comment>
<evidence type="ECO:0000259" key="11">
    <source>
        <dbReference type="PROSITE" id="PS51918"/>
    </source>
</evidence>
<sequence>MKMTGNIHSVETCGTLDGPGLRYVIFLQGCQLRCKYCHNPDTWDFNGGKQFTPEEVIEDILKYKSFIKSGGVTFSGGEPLLQAEFVKEVLKQCRKYGIHTAIDTSGSVPLSLCAGALDEVDLVLLDIKHIDTDMCKTLTGMGNENTIKMLDYLEKKKKDVWIRHVIVPGFSEEYVVLEKMADFLSRYTVIRKIELLPFHKMGEYKWKSLGFDYELLNTKEPTKESINRIKNIFKKYNFNVV</sequence>
<comment type="catalytic activity">
    <reaction evidence="10">
        <text>glycyl-[formate C-acetyltransferase] + reduced [flavodoxin] + S-adenosyl-L-methionine = glycin-2-yl radical-[formate C-acetyltransferase] + semiquinone [flavodoxin] + 5'-deoxyadenosine + L-methionine + H(+)</text>
        <dbReference type="Rhea" id="RHEA:19225"/>
        <dbReference type="Rhea" id="RHEA-COMP:10622"/>
        <dbReference type="Rhea" id="RHEA-COMP:12190"/>
        <dbReference type="Rhea" id="RHEA-COMP:12191"/>
        <dbReference type="Rhea" id="RHEA-COMP:14480"/>
        <dbReference type="ChEBI" id="CHEBI:15378"/>
        <dbReference type="ChEBI" id="CHEBI:17319"/>
        <dbReference type="ChEBI" id="CHEBI:29947"/>
        <dbReference type="ChEBI" id="CHEBI:32722"/>
        <dbReference type="ChEBI" id="CHEBI:57618"/>
        <dbReference type="ChEBI" id="CHEBI:57844"/>
        <dbReference type="ChEBI" id="CHEBI:59789"/>
        <dbReference type="ChEBI" id="CHEBI:140311"/>
        <dbReference type="EC" id="1.97.1.4"/>
    </reaction>
</comment>
<evidence type="ECO:0000256" key="10">
    <source>
        <dbReference type="RuleBase" id="RU362053"/>
    </source>
</evidence>
<dbReference type="InterPro" id="IPR001989">
    <property type="entry name" value="Radical_activat_CS"/>
</dbReference>
<evidence type="ECO:0000256" key="6">
    <source>
        <dbReference type="ARBA" id="ARBA00022723"/>
    </source>
</evidence>
<evidence type="ECO:0000256" key="8">
    <source>
        <dbReference type="ARBA" id="ARBA00023004"/>
    </source>
</evidence>
<dbReference type="SFLD" id="SFLDS00029">
    <property type="entry name" value="Radical_SAM"/>
    <property type="match status" value="1"/>
</dbReference>
<evidence type="ECO:0000256" key="9">
    <source>
        <dbReference type="ARBA" id="ARBA00023014"/>
    </source>
</evidence>
<dbReference type="SFLD" id="SFLDG01067">
    <property type="entry name" value="SPASM/twitch_domain_containing"/>
    <property type="match status" value="1"/>
</dbReference>
<protein>
    <recommendedName>
        <fullName evidence="3 10">Pyruvate formate-lyase-activating enzyme</fullName>
        <ecNumber evidence="10">1.97.1.4</ecNumber>
    </recommendedName>
</protein>
<reference evidence="13" key="1">
    <citation type="submission" date="2015-07" db="EMBL/GenBank/DDBJ databases">
        <title>Near-Complete Genome Sequence of the Cellulolytic Bacterium Bacteroides (Pseudobacteroides) cellulosolvens ATCC 35603.</title>
        <authorList>
            <person name="Dassa B."/>
            <person name="Utturkar S.M."/>
            <person name="Klingeman D.M."/>
            <person name="Hurt R.A."/>
            <person name="Keller M."/>
            <person name="Xu J."/>
            <person name="Reddy Y.H.K."/>
            <person name="Borovok I."/>
            <person name="Grinberg I.R."/>
            <person name="Lamed R."/>
            <person name="Zhivin O."/>
            <person name="Bayer E.A."/>
            <person name="Brown S.D."/>
        </authorList>
    </citation>
    <scope>NUCLEOTIDE SEQUENCE [LARGE SCALE GENOMIC DNA]</scope>
    <source>
        <strain evidence="13">DSM 2933</strain>
    </source>
</reference>
<comment type="caution">
    <text evidence="12">The sequence shown here is derived from an EMBL/GenBank/DDBJ whole genome shotgun (WGS) entry which is preliminary data.</text>
</comment>
<dbReference type="Pfam" id="PF04055">
    <property type="entry name" value="Radical_SAM"/>
    <property type="match status" value="1"/>
</dbReference>
<keyword evidence="7 10" id="KW-0560">Oxidoreductase</keyword>
<comment type="cofactor">
    <cofactor evidence="10">
        <name>[4Fe-4S] cluster</name>
        <dbReference type="ChEBI" id="CHEBI:49883"/>
    </cofactor>
    <text evidence="10">Binds 1 [4Fe-4S] cluster. The cluster is coordinated with 3 cysteines and an exchangeable S-adenosyl-L-methionine.</text>
</comment>
<dbReference type="Gene3D" id="3.20.20.70">
    <property type="entry name" value="Aldolase class I"/>
    <property type="match status" value="1"/>
</dbReference>
<comment type="similarity">
    <text evidence="2 10">Belongs to the organic radical-activating enzymes family.</text>
</comment>
<keyword evidence="12" id="KW-0670">Pyruvate</keyword>
<dbReference type="InterPro" id="IPR012838">
    <property type="entry name" value="PFL1_activating"/>
</dbReference>
<dbReference type="SFLD" id="SFLDG01066">
    <property type="entry name" value="organic_radical-activating_enz"/>
    <property type="match status" value="1"/>
</dbReference>
<dbReference type="CDD" id="cd01335">
    <property type="entry name" value="Radical_SAM"/>
    <property type="match status" value="1"/>
</dbReference>
<dbReference type="Proteomes" id="UP000036923">
    <property type="component" value="Unassembled WGS sequence"/>
</dbReference>
<dbReference type="PANTHER" id="PTHR30352:SF5">
    <property type="entry name" value="PYRUVATE FORMATE-LYASE 1-ACTIVATING ENZYME"/>
    <property type="match status" value="1"/>
</dbReference>
<keyword evidence="10" id="KW-0963">Cytoplasm</keyword>
<organism evidence="12 13">
    <name type="scientific">Pseudobacteroides cellulosolvens ATCC 35603 = DSM 2933</name>
    <dbReference type="NCBI Taxonomy" id="398512"/>
    <lineage>
        <taxon>Bacteria</taxon>
        <taxon>Bacillati</taxon>
        <taxon>Bacillota</taxon>
        <taxon>Clostridia</taxon>
        <taxon>Eubacteriales</taxon>
        <taxon>Oscillospiraceae</taxon>
        <taxon>Pseudobacteroides</taxon>
    </lineage>
</organism>
<dbReference type="InterPro" id="IPR013785">
    <property type="entry name" value="Aldolase_TIM"/>
</dbReference>
<gene>
    <name evidence="12" type="ORF">Bccel_4488</name>
</gene>
<accession>A0A0L6JU31</accession>
<feature type="domain" description="Radical SAM core" evidence="11">
    <location>
        <begin position="16"/>
        <end position="239"/>
    </location>
</feature>
<evidence type="ECO:0000256" key="2">
    <source>
        <dbReference type="ARBA" id="ARBA00009777"/>
    </source>
</evidence>
<dbReference type="GO" id="GO:0046872">
    <property type="term" value="F:metal ion binding"/>
    <property type="evidence" value="ECO:0007669"/>
    <property type="project" value="UniProtKB-UniRule"/>
</dbReference>
<dbReference type="PROSITE" id="PS51918">
    <property type="entry name" value="RADICAL_SAM"/>
    <property type="match status" value="1"/>
</dbReference>
<dbReference type="InterPro" id="IPR007197">
    <property type="entry name" value="rSAM"/>
</dbReference>
<evidence type="ECO:0000256" key="1">
    <source>
        <dbReference type="ARBA" id="ARBA00003141"/>
    </source>
</evidence>
<keyword evidence="4 10" id="KW-0004">4Fe-4S</keyword>
<evidence type="ECO:0000313" key="12">
    <source>
        <dbReference type="EMBL" id="KNY29214.1"/>
    </source>
</evidence>
<dbReference type="EMBL" id="LGTC01000001">
    <property type="protein sequence ID" value="KNY29214.1"/>
    <property type="molecule type" value="Genomic_DNA"/>
</dbReference>
<keyword evidence="9 10" id="KW-0411">Iron-sulfur</keyword>